<dbReference type="EMBL" id="SPDV01000009">
    <property type="protein sequence ID" value="TFI59158.1"/>
    <property type="molecule type" value="Genomic_DNA"/>
</dbReference>
<reference evidence="3 4" key="1">
    <citation type="submission" date="2019-03" db="EMBL/GenBank/DDBJ databases">
        <title>Genome sequence of Sphingomonas sp. 17J27-24.</title>
        <authorList>
            <person name="Kim M."/>
            <person name="Maeng S."/>
            <person name="Sathiyaraj S."/>
        </authorList>
    </citation>
    <scope>NUCLEOTIDE SEQUENCE [LARGE SCALE GENOMIC DNA]</scope>
    <source>
        <strain evidence="3 4">17J27-24</strain>
    </source>
</reference>
<evidence type="ECO:0000313" key="4">
    <source>
        <dbReference type="Proteomes" id="UP000298213"/>
    </source>
</evidence>
<name>A0A4Y8ZT11_9SPHN</name>
<dbReference type="AlphaFoldDB" id="A0A4Y8ZT11"/>
<gene>
    <name evidence="3" type="ORF">E2493_06440</name>
</gene>
<organism evidence="3 4">
    <name type="scientific">Sphingomonas parva</name>
    <dbReference type="NCBI Taxonomy" id="2555898"/>
    <lineage>
        <taxon>Bacteria</taxon>
        <taxon>Pseudomonadati</taxon>
        <taxon>Pseudomonadota</taxon>
        <taxon>Alphaproteobacteria</taxon>
        <taxon>Sphingomonadales</taxon>
        <taxon>Sphingomonadaceae</taxon>
        <taxon>Sphingomonas</taxon>
    </lineage>
</organism>
<protein>
    <submittedName>
        <fullName evidence="3">Uncharacterized protein</fullName>
    </submittedName>
</protein>
<dbReference type="Proteomes" id="UP000298213">
    <property type="component" value="Unassembled WGS sequence"/>
</dbReference>
<keyword evidence="4" id="KW-1185">Reference proteome</keyword>
<feature type="chain" id="PRO_5021504373" evidence="2">
    <location>
        <begin position="20"/>
        <end position="151"/>
    </location>
</feature>
<evidence type="ECO:0000256" key="1">
    <source>
        <dbReference type="SAM" id="MobiDB-lite"/>
    </source>
</evidence>
<sequence length="151" mass="16703">MRKLVLAASALAFAAPLAAQTYPDPRDEEIVRSLPAPGEVEELGDRVGAVAEAILDTPVGPLREAVEGRRLDRREREETLGDVASRDDPYARERVRDEVAAATAGLGAAVEQFAVVAPVLRRSIEDAARRMEDAIEHRRGRRYDDRYDPRD</sequence>
<feature type="region of interest" description="Disordered" evidence="1">
    <location>
        <begin position="131"/>
        <end position="151"/>
    </location>
</feature>
<evidence type="ECO:0000256" key="2">
    <source>
        <dbReference type="SAM" id="SignalP"/>
    </source>
</evidence>
<feature type="region of interest" description="Disordered" evidence="1">
    <location>
        <begin position="70"/>
        <end position="89"/>
    </location>
</feature>
<evidence type="ECO:0000313" key="3">
    <source>
        <dbReference type="EMBL" id="TFI59158.1"/>
    </source>
</evidence>
<dbReference type="RefSeq" id="WP_135084909.1">
    <property type="nucleotide sequence ID" value="NZ_SPDV01000009.1"/>
</dbReference>
<accession>A0A4Y8ZT11</accession>
<feature type="signal peptide" evidence="2">
    <location>
        <begin position="1"/>
        <end position="19"/>
    </location>
</feature>
<dbReference type="OrthoDB" id="7451179at2"/>
<keyword evidence="2" id="KW-0732">Signal</keyword>
<proteinExistence type="predicted"/>
<comment type="caution">
    <text evidence="3">The sequence shown here is derived from an EMBL/GenBank/DDBJ whole genome shotgun (WGS) entry which is preliminary data.</text>
</comment>